<name>A0A1F5ZMN1_9BACT</name>
<evidence type="ECO:0000313" key="10">
    <source>
        <dbReference type="EMBL" id="OGG13760.1"/>
    </source>
</evidence>
<dbReference type="EMBL" id="MFJJ01000033">
    <property type="protein sequence ID" value="OGG13760.1"/>
    <property type="molecule type" value="Genomic_DNA"/>
</dbReference>
<dbReference type="GO" id="GO:0009103">
    <property type="term" value="P:lipopolysaccharide biosynthetic process"/>
    <property type="evidence" value="ECO:0007669"/>
    <property type="project" value="UniProtKB-ARBA"/>
</dbReference>
<dbReference type="PANTHER" id="PTHR33908:SF3">
    <property type="entry name" value="UNDECAPRENYL PHOSPHATE-ALPHA-4-AMINO-4-DEOXY-L-ARABINOSE ARABINOSYL TRANSFERASE"/>
    <property type="match status" value="1"/>
</dbReference>
<evidence type="ECO:0000256" key="6">
    <source>
        <dbReference type="ARBA" id="ARBA00022989"/>
    </source>
</evidence>
<feature type="transmembrane region" description="Helical" evidence="8">
    <location>
        <begin position="136"/>
        <end position="154"/>
    </location>
</feature>
<evidence type="ECO:0000256" key="2">
    <source>
        <dbReference type="ARBA" id="ARBA00022475"/>
    </source>
</evidence>
<keyword evidence="7 8" id="KW-0472">Membrane</keyword>
<sequence>MKKYLFFGIIMIAAALRLWQIGQVPASPDWDEAALGYNAYSVLKTGRDEYGTWFPMVLRSFDDYKPPLYMYLTIPSVAIFGLETWAVRLPSAIAGVLAVVGTYCLVLELFKSRRLALIASFLLAISPWHIQFSRIAFEANIGVTINIWAVYLFLKGLQKEKLLMISAFLFGLGFYAYHSERIFLPLLVVILSLIFRQELAKRRREVLVAAIIGFITIAPILFTFLDPATLSRLRGTSSFADQTPLLSRSVAKLEQDQRTGNPWGVIFDNRRLVWMSTVVEGYLSHFSLKWIFLTGDNPRHHAPDTGLLYLVELPFVLWGLYHLVIDWKEKSSRLILFWFLAAPIAAAPTTGLPHAIRTLVFLPTFQIMTAIGIKKLPSRFFPFFVLVFVLNVIFYLHMYFGHMNREYSQFWQYGYKQAVDYVKANNRKYKKIVVSIQLEQPYIFFLYYLAYDPAKYLAQGGTKSGGFEEVRNKFDIFEFRPIDWDREKRNRDELYIGTPKEIRGSVLQSILYLDGSEAIRIAQQ</sequence>
<dbReference type="AlphaFoldDB" id="A0A1F5ZMN1"/>
<keyword evidence="5 8" id="KW-0812">Transmembrane</keyword>
<evidence type="ECO:0000256" key="7">
    <source>
        <dbReference type="ARBA" id="ARBA00023136"/>
    </source>
</evidence>
<feature type="transmembrane region" description="Helical" evidence="8">
    <location>
        <begin position="161"/>
        <end position="177"/>
    </location>
</feature>
<keyword evidence="3" id="KW-0328">Glycosyltransferase</keyword>
<dbReference type="InterPro" id="IPR050297">
    <property type="entry name" value="LipidA_mod_glycosyltrf_83"/>
</dbReference>
<dbReference type="GO" id="GO:0010041">
    <property type="term" value="P:response to iron(III) ion"/>
    <property type="evidence" value="ECO:0007669"/>
    <property type="project" value="TreeGrafter"/>
</dbReference>
<keyword evidence="6 8" id="KW-1133">Transmembrane helix</keyword>
<gene>
    <name evidence="10" type="ORF">A2875_02450</name>
</gene>
<evidence type="ECO:0000256" key="3">
    <source>
        <dbReference type="ARBA" id="ARBA00022676"/>
    </source>
</evidence>
<evidence type="ECO:0000256" key="1">
    <source>
        <dbReference type="ARBA" id="ARBA00004651"/>
    </source>
</evidence>
<feature type="transmembrane region" description="Helical" evidence="8">
    <location>
        <begin position="85"/>
        <end position="107"/>
    </location>
</feature>
<keyword evidence="2" id="KW-1003">Cell membrane</keyword>
<proteinExistence type="predicted"/>
<dbReference type="InterPro" id="IPR038731">
    <property type="entry name" value="RgtA/B/C-like"/>
</dbReference>
<feature type="transmembrane region" description="Helical" evidence="8">
    <location>
        <begin position="306"/>
        <end position="324"/>
    </location>
</feature>
<dbReference type="Proteomes" id="UP000177416">
    <property type="component" value="Unassembled WGS sequence"/>
</dbReference>
<comment type="caution">
    <text evidence="10">The sequence shown here is derived from an EMBL/GenBank/DDBJ whole genome shotgun (WGS) entry which is preliminary data.</text>
</comment>
<comment type="subcellular location">
    <subcellularLocation>
        <location evidence="1">Cell membrane</location>
        <topology evidence="1">Multi-pass membrane protein</topology>
    </subcellularLocation>
</comment>
<reference evidence="10 11" key="1">
    <citation type="journal article" date="2016" name="Nat. Commun.">
        <title>Thousands of microbial genomes shed light on interconnected biogeochemical processes in an aquifer system.</title>
        <authorList>
            <person name="Anantharaman K."/>
            <person name="Brown C.T."/>
            <person name="Hug L.A."/>
            <person name="Sharon I."/>
            <person name="Castelle C.J."/>
            <person name="Probst A.J."/>
            <person name="Thomas B.C."/>
            <person name="Singh A."/>
            <person name="Wilkins M.J."/>
            <person name="Karaoz U."/>
            <person name="Brodie E.L."/>
            <person name="Williams K.H."/>
            <person name="Hubbard S.S."/>
            <person name="Banfield J.F."/>
        </authorList>
    </citation>
    <scope>NUCLEOTIDE SEQUENCE [LARGE SCALE GENOMIC DNA]</scope>
</reference>
<dbReference type="GO" id="GO:0005886">
    <property type="term" value="C:plasma membrane"/>
    <property type="evidence" value="ECO:0007669"/>
    <property type="project" value="UniProtKB-SubCell"/>
</dbReference>
<protein>
    <recommendedName>
        <fullName evidence="9">Glycosyltransferase RgtA/B/C/D-like domain-containing protein</fullName>
    </recommendedName>
</protein>
<feature type="domain" description="Glycosyltransferase RgtA/B/C/D-like" evidence="9">
    <location>
        <begin position="65"/>
        <end position="221"/>
    </location>
</feature>
<dbReference type="PANTHER" id="PTHR33908">
    <property type="entry name" value="MANNOSYLTRANSFERASE YKCB-RELATED"/>
    <property type="match status" value="1"/>
</dbReference>
<evidence type="ECO:0000259" key="9">
    <source>
        <dbReference type="Pfam" id="PF13231"/>
    </source>
</evidence>
<keyword evidence="4" id="KW-0808">Transferase</keyword>
<feature type="transmembrane region" description="Helical" evidence="8">
    <location>
        <begin position="206"/>
        <end position="225"/>
    </location>
</feature>
<accession>A0A1F5ZMN1</accession>
<feature type="transmembrane region" description="Helical" evidence="8">
    <location>
        <begin position="336"/>
        <end position="360"/>
    </location>
</feature>
<dbReference type="Pfam" id="PF13231">
    <property type="entry name" value="PMT_2"/>
    <property type="match status" value="1"/>
</dbReference>
<feature type="transmembrane region" description="Helical" evidence="8">
    <location>
        <begin position="114"/>
        <end position="130"/>
    </location>
</feature>
<feature type="transmembrane region" description="Helical" evidence="8">
    <location>
        <begin position="380"/>
        <end position="400"/>
    </location>
</feature>
<dbReference type="GO" id="GO:0016763">
    <property type="term" value="F:pentosyltransferase activity"/>
    <property type="evidence" value="ECO:0007669"/>
    <property type="project" value="TreeGrafter"/>
</dbReference>
<evidence type="ECO:0000256" key="8">
    <source>
        <dbReference type="SAM" id="Phobius"/>
    </source>
</evidence>
<organism evidence="10 11">
    <name type="scientific">Candidatus Gottesmanbacteria bacterium RIFCSPHIGHO2_01_FULL_46_14</name>
    <dbReference type="NCBI Taxonomy" id="1798380"/>
    <lineage>
        <taxon>Bacteria</taxon>
        <taxon>Candidatus Gottesmaniibacteriota</taxon>
    </lineage>
</organism>
<feature type="transmembrane region" description="Helical" evidence="8">
    <location>
        <begin position="183"/>
        <end position="199"/>
    </location>
</feature>
<evidence type="ECO:0000256" key="5">
    <source>
        <dbReference type="ARBA" id="ARBA00022692"/>
    </source>
</evidence>
<evidence type="ECO:0000256" key="4">
    <source>
        <dbReference type="ARBA" id="ARBA00022679"/>
    </source>
</evidence>
<evidence type="ECO:0000313" key="11">
    <source>
        <dbReference type="Proteomes" id="UP000177416"/>
    </source>
</evidence>